<dbReference type="EMBL" id="LR862136">
    <property type="protein sequence ID" value="CAD1842468.1"/>
    <property type="molecule type" value="Genomic_DNA"/>
</dbReference>
<reference evidence="2" key="1">
    <citation type="submission" date="2020-07" db="EMBL/GenBank/DDBJ databases">
        <authorList>
            <person name="Lin J."/>
        </authorList>
    </citation>
    <scope>NUCLEOTIDE SEQUENCE</scope>
</reference>
<gene>
    <name evidence="2" type="ORF">CB5_LOCUS25679</name>
</gene>
<keyword evidence="1" id="KW-0812">Transmembrane</keyword>
<feature type="transmembrane region" description="Helical" evidence="1">
    <location>
        <begin position="67"/>
        <end position="87"/>
    </location>
</feature>
<evidence type="ECO:0000313" key="2">
    <source>
        <dbReference type="EMBL" id="CAD1842468.1"/>
    </source>
</evidence>
<evidence type="ECO:0000256" key="1">
    <source>
        <dbReference type="SAM" id="Phobius"/>
    </source>
</evidence>
<dbReference type="AlphaFoldDB" id="A0A6V7QHF7"/>
<accession>A0A6V7QHF7</accession>
<organism evidence="2">
    <name type="scientific">Ananas comosus var. bracteatus</name>
    <name type="common">red pineapple</name>
    <dbReference type="NCBI Taxonomy" id="296719"/>
    <lineage>
        <taxon>Eukaryota</taxon>
        <taxon>Viridiplantae</taxon>
        <taxon>Streptophyta</taxon>
        <taxon>Embryophyta</taxon>
        <taxon>Tracheophyta</taxon>
        <taxon>Spermatophyta</taxon>
        <taxon>Magnoliopsida</taxon>
        <taxon>Liliopsida</taxon>
        <taxon>Poales</taxon>
        <taxon>Bromeliaceae</taxon>
        <taxon>Bromelioideae</taxon>
        <taxon>Ananas</taxon>
    </lineage>
</organism>
<protein>
    <submittedName>
        <fullName evidence="2">Uncharacterized protein</fullName>
    </submittedName>
</protein>
<sequence length="195" mass="21603">MLILPDLALGAGVGLYHRSFSAVDTQGSLECIYTRAGCRAWVIFNYSSVEIRLHTRLGSAHQCHSRVGLCAFALCSVLVGLALYGLISVDVAFRIRQVGQLKSVDLVGEPMSLRAVPTEDYFCSGSHAQLLSLFCRAFCSGCCFYRDRSWQGRCELEPFQTSRRARGVPATDSCSFWVFTYISCISPERVFVYPG</sequence>
<name>A0A6V7QHF7_ANACO</name>
<proteinExistence type="predicted"/>
<keyword evidence="1" id="KW-0472">Membrane</keyword>
<keyword evidence="1" id="KW-1133">Transmembrane helix</keyword>